<dbReference type="Proteomes" id="UP000324222">
    <property type="component" value="Unassembled WGS sequence"/>
</dbReference>
<gene>
    <name evidence="2" type="ORF">E2C01_073468</name>
</gene>
<evidence type="ECO:0000256" key="1">
    <source>
        <dbReference type="SAM" id="MobiDB-lite"/>
    </source>
</evidence>
<dbReference type="EMBL" id="VSRR010049813">
    <property type="protein sequence ID" value="MPC78959.1"/>
    <property type="molecule type" value="Genomic_DNA"/>
</dbReference>
<feature type="compositionally biased region" description="Low complexity" evidence="1">
    <location>
        <begin position="101"/>
        <end position="122"/>
    </location>
</feature>
<organism evidence="2 3">
    <name type="scientific">Portunus trituberculatus</name>
    <name type="common">Swimming crab</name>
    <name type="synonym">Neptunus trituberculatus</name>
    <dbReference type="NCBI Taxonomy" id="210409"/>
    <lineage>
        <taxon>Eukaryota</taxon>
        <taxon>Metazoa</taxon>
        <taxon>Ecdysozoa</taxon>
        <taxon>Arthropoda</taxon>
        <taxon>Crustacea</taxon>
        <taxon>Multicrustacea</taxon>
        <taxon>Malacostraca</taxon>
        <taxon>Eumalacostraca</taxon>
        <taxon>Eucarida</taxon>
        <taxon>Decapoda</taxon>
        <taxon>Pleocyemata</taxon>
        <taxon>Brachyura</taxon>
        <taxon>Eubrachyura</taxon>
        <taxon>Portunoidea</taxon>
        <taxon>Portunidae</taxon>
        <taxon>Portuninae</taxon>
        <taxon>Portunus</taxon>
    </lineage>
</organism>
<keyword evidence="3" id="KW-1185">Reference proteome</keyword>
<reference evidence="2 3" key="1">
    <citation type="submission" date="2019-05" db="EMBL/GenBank/DDBJ databases">
        <title>Another draft genome of Portunus trituberculatus and its Hox gene families provides insights of decapod evolution.</title>
        <authorList>
            <person name="Jeong J.-H."/>
            <person name="Song I."/>
            <person name="Kim S."/>
            <person name="Choi T."/>
            <person name="Kim D."/>
            <person name="Ryu S."/>
            <person name="Kim W."/>
        </authorList>
    </citation>
    <scope>NUCLEOTIDE SEQUENCE [LARGE SCALE GENOMIC DNA]</scope>
    <source>
        <tissue evidence="2">Muscle</tissue>
    </source>
</reference>
<comment type="caution">
    <text evidence="2">The sequence shown here is derived from an EMBL/GenBank/DDBJ whole genome shotgun (WGS) entry which is preliminary data.</text>
</comment>
<protein>
    <submittedName>
        <fullName evidence="2">Uncharacterized protein</fullName>
    </submittedName>
</protein>
<proteinExistence type="predicted"/>
<sequence length="122" mass="13670">MLRYYDTPSSLSCPPGFVISPYLTLSLTLEASPPLSLLYIRGDAQFKARLGIHYYYRYCELLPCLHYCGHHNYQNNNKTITKTTTATFNTTAARHFQHPHSSISSIASTSTTTTSTTTSPRS</sequence>
<name>A0A5B7IAM3_PORTR</name>
<evidence type="ECO:0000313" key="2">
    <source>
        <dbReference type="EMBL" id="MPC78959.1"/>
    </source>
</evidence>
<dbReference type="AlphaFoldDB" id="A0A5B7IAM3"/>
<evidence type="ECO:0000313" key="3">
    <source>
        <dbReference type="Proteomes" id="UP000324222"/>
    </source>
</evidence>
<feature type="region of interest" description="Disordered" evidence="1">
    <location>
        <begin position="95"/>
        <end position="122"/>
    </location>
</feature>
<accession>A0A5B7IAM3</accession>